<feature type="compositionally biased region" description="Polar residues" evidence="1">
    <location>
        <begin position="1"/>
        <end position="10"/>
    </location>
</feature>
<reference evidence="2 3" key="1">
    <citation type="submission" date="2015-07" db="EMBL/GenBank/DDBJ databases">
        <title>Comparative genomics of the Sigatoka disease complex on banana suggests a link between parallel evolutionary changes in Pseudocercospora fijiensis and Pseudocercospora eumusae and increased virulence on the banana host.</title>
        <authorList>
            <person name="Chang T.-C."/>
            <person name="Salvucci A."/>
            <person name="Crous P.W."/>
            <person name="Stergiopoulos I."/>
        </authorList>
    </citation>
    <scope>NUCLEOTIDE SEQUENCE [LARGE SCALE GENOMIC DNA]</scope>
    <source>
        <strain evidence="2 3">CBS 114824</strain>
    </source>
</reference>
<dbReference type="EMBL" id="LFZN01000005">
    <property type="protein sequence ID" value="KXT06594.1"/>
    <property type="molecule type" value="Genomic_DNA"/>
</dbReference>
<comment type="caution">
    <text evidence="2">The sequence shown here is derived from an EMBL/GenBank/DDBJ whole genome shotgun (WGS) entry which is preliminary data.</text>
</comment>
<proteinExistence type="predicted"/>
<dbReference type="AlphaFoldDB" id="A0A139HVT7"/>
<feature type="compositionally biased region" description="Pro residues" evidence="1">
    <location>
        <begin position="307"/>
        <end position="321"/>
    </location>
</feature>
<organism evidence="2 3">
    <name type="scientific">Pseudocercospora eumusae</name>
    <dbReference type="NCBI Taxonomy" id="321146"/>
    <lineage>
        <taxon>Eukaryota</taxon>
        <taxon>Fungi</taxon>
        <taxon>Dikarya</taxon>
        <taxon>Ascomycota</taxon>
        <taxon>Pezizomycotina</taxon>
        <taxon>Dothideomycetes</taxon>
        <taxon>Dothideomycetidae</taxon>
        <taxon>Mycosphaerellales</taxon>
        <taxon>Mycosphaerellaceae</taxon>
        <taxon>Pseudocercospora</taxon>
    </lineage>
</organism>
<dbReference type="Proteomes" id="UP000070133">
    <property type="component" value="Unassembled WGS sequence"/>
</dbReference>
<evidence type="ECO:0000313" key="3">
    <source>
        <dbReference type="Proteomes" id="UP000070133"/>
    </source>
</evidence>
<gene>
    <name evidence="2" type="ORF">AC578_8549</name>
</gene>
<feature type="region of interest" description="Disordered" evidence="1">
    <location>
        <begin position="367"/>
        <end position="395"/>
    </location>
</feature>
<dbReference type="OrthoDB" id="436852at2759"/>
<evidence type="ECO:0000313" key="2">
    <source>
        <dbReference type="EMBL" id="KXT06594.1"/>
    </source>
</evidence>
<feature type="compositionally biased region" description="Polar residues" evidence="1">
    <location>
        <begin position="338"/>
        <end position="348"/>
    </location>
</feature>
<name>A0A139HVT7_9PEZI</name>
<protein>
    <submittedName>
        <fullName evidence="2">Uncharacterized protein</fullName>
    </submittedName>
</protein>
<feature type="region of interest" description="Disordered" evidence="1">
    <location>
        <begin position="293"/>
        <end position="353"/>
    </location>
</feature>
<evidence type="ECO:0000256" key="1">
    <source>
        <dbReference type="SAM" id="MobiDB-lite"/>
    </source>
</evidence>
<feature type="region of interest" description="Disordered" evidence="1">
    <location>
        <begin position="1"/>
        <end position="28"/>
    </location>
</feature>
<sequence length="418" mass="47527">MKERSSSTTPARRHHRENFPPMEYTDLSPDDIKKLAPLFKVKPQSDSPSHDAYEAELKENIGALPPHLRCKLPKLSTFCSRHHKINPLPIISLLEVVKDEVYPPSLARKHEPLGDQYFILQEVNAIWTKAANFRKTFLRDPTDFTYHEHKCAACKLALVAKDVPTLVALGGLIISRIKPKNWKKSIRILFMEEWIKASVDFSYQNQAPITAMFDLGVALNEISAESSNTEDDRDKMIEAFVAKTSYAKHKHKHRRQDSRTRMIEEFVAQTKMGINFATVPYVPPERQYAKYSTNPFADEYSQDRTPTPGPGPRKKPAPPPLNIAATKAKAPAFRDSSPEPNAQSSSESHFPEDERLSLLSLQCEEVQTPRAPRARRGVASSVYSRPPQGDEEWDAESRLESRIIDSYWQRGVDGYSFL</sequence>
<keyword evidence="3" id="KW-1185">Reference proteome</keyword>
<accession>A0A139HVT7</accession>